<dbReference type="RefSeq" id="WP_003854912.1">
    <property type="nucleotide sequence ID" value="NZ_CP045720.1"/>
</dbReference>
<reference evidence="2 3" key="1">
    <citation type="submission" date="2019-06" db="EMBL/GenBank/DDBJ databases">
        <title>Taxogenomics and systematics of the genus Pantoea.</title>
        <authorList>
            <person name="Tambong J.T."/>
        </authorList>
    </citation>
    <scope>NUCLEOTIDE SEQUENCE [LARGE SCALE GENOMIC DNA]</scope>
    <source>
        <strain evidence="2 3">LMG 24197</strain>
    </source>
</reference>
<accession>A0ABY2ZAP7</accession>
<keyword evidence="1" id="KW-0472">Membrane</keyword>
<evidence type="ECO:0000313" key="3">
    <source>
        <dbReference type="Proteomes" id="UP000315469"/>
    </source>
</evidence>
<sequence>MHFLTEIPFIIGITMTVMGLLVMFLLFKPDKNELIEIKNWKARDEWQGYIITTEPVSWSQTNTQYDDGFFYNFNVRLTLSGKETICTGKGLVIKGKIHKLKKGIKVIVKYSDEIPSKVAILDVLYE</sequence>
<evidence type="ECO:0000313" key="2">
    <source>
        <dbReference type="EMBL" id="TPV29768.1"/>
    </source>
</evidence>
<keyword evidence="1" id="KW-1133">Transmembrane helix</keyword>
<keyword evidence="3" id="KW-1185">Reference proteome</keyword>
<dbReference type="GeneID" id="90521452"/>
<comment type="caution">
    <text evidence="2">The sequence shown here is derived from an EMBL/GenBank/DDBJ whole genome shotgun (WGS) entry which is preliminary data.</text>
</comment>
<dbReference type="EMBL" id="VHJB01000093">
    <property type="protein sequence ID" value="TPV29768.1"/>
    <property type="molecule type" value="Genomic_DNA"/>
</dbReference>
<dbReference type="Proteomes" id="UP000315469">
    <property type="component" value="Unassembled WGS sequence"/>
</dbReference>
<name>A0ABY2ZAP7_9GAMM</name>
<feature type="transmembrane region" description="Helical" evidence="1">
    <location>
        <begin position="6"/>
        <end position="27"/>
    </location>
</feature>
<protein>
    <recommendedName>
        <fullName evidence="4">DUF3592 domain-containing protein</fullName>
    </recommendedName>
</protein>
<keyword evidence="1" id="KW-0812">Transmembrane</keyword>
<proteinExistence type="predicted"/>
<evidence type="ECO:0008006" key="4">
    <source>
        <dbReference type="Google" id="ProtNLM"/>
    </source>
</evidence>
<evidence type="ECO:0000256" key="1">
    <source>
        <dbReference type="SAM" id="Phobius"/>
    </source>
</evidence>
<gene>
    <name evidence="2" type="ORF">FJW02_20935</name>
</gene>
<organism evidence="2 3">
    <name type="scientific">Pantoea eucalypti</name>
    <dbReference type="NCBI Taxonomy" id="470933"/>
    <lineage>
        <taxon>Bacteria</taxon>
        <taxon>Pseudomonadati</taxon>
        <taxon>Pseudomonadota</taxon>
        <taxon>Gammaproteobacteria</taxon>
        <taxon>Enterobacterales</taxon>
        <taxon>Erwiniaceae</taxon>
        <taxon>Pantoea</taxon>
    </lineage>
</organism>